<keyword evidence="7 10" id="KW-0472">Membrane</keyword>
<dbReference type="GO" id="GO:0016020">
    <property type="term" value="C:membrane"/>
    <property type="evidence" value="ECO:0007669"/>
    <property type="project" value="UniProtKB-SubCell"/>
</dbReference>
<evidence type="ECO:0000256" key="6">
    <source>
        <dbReference type="ARBA" id="ARBA00023002"/>
    </source>
</evidence>
<evidence type="ECO:0000256" key="5">
    <source>
        <dbReference type="ARBA" id="ARBA00022989"/>
    </source>
</evidence>
<keyword evidence="8" id="KW-1015">Disulfide bond</keyword>
<proteinExistence type="inferred from homology"/>
<keyword evidence="9" id="KW-0676">Redox-active center</keyword>
<organism evidence="12 13">
    <name type="scientific">Hoyosella altamirensis</name>
    <dbReference type="NCBI Taxonomy" id="616997"/>
    <lineage>
        <taxon>Bacteria</taxon>
        <taxon>Bacillati</taxon>
        <taxon>Actinomycetota</taxon>
        <taxon>Actinomycetes</taxon>
        <taxon>Mycobacteriales</taxon>
        <taxon>Hoyosellaceae</taxon>
        <taxon>Hoyosella</taxon>
    </lineage>
</organism>
<evidence type="ECO:0000259" key="11">
    <source>
        <dbReference type="SMART" id="SM00756"/>
    </source>
</evidence>
<evidence type="ECO:0000256" key="10">
    <source>
        <dbReference type="SAM" id="Phobius"/>
    </source>
</evidence>
<evidence type="ECO:0000313" key="13">
    <source>
        <dbReference type="Proteomes" id="UP000567922"/>
    </source>
</evidence>
<protein>
    <submittedName>
        <fullName evidence="12">Putative membrane protein</fullName>
    </submittedName>
</protein>
<feature type="domain" description="Vitamin K epoxide reductase" evidence="11">
    <location>
        <begin position="4"/>
        <end position="145"/>
    </location>
</feature>
<name>A0A839RGB3_9ACTN</name>
<feature type="transmembrane region" description="Helical" evidence="10">
    <location>
        <begin position="93"/>
        <end position="114"/>
    </location>
</feature>
<dbReference type="InterPro" id="IPR012932">
    <property type="entry name" value="VKOR"/>
</dbReference>
<keyword evidence="3 10" id="KW-0812">Transmembrane</keyword>
<feature type="transmembrane region" description="Helical" evidence="10">
    <location>
        <begin position="120"/>
        <end position="146"/>
    </location>
</feature>
<dbReference type="Gene3D" id="1.20.1440.130">
    <property type="entry name" value="VKOR domain"/>
    <property type="match status" value="1"/>
</dbReference>
<evidence type="ECO:0000256" key="7">
    <source>
        <dbReference type="ARBA" id="ARBA00023136"/>
    </source>
</evidence>
<accession>A0A839RGB3</accession>
<keyword evidence="13" id="KW-1185">Reference proteome</keyword>
<evidence type="ECO:0000256" key="8">
    <source>
        <dbReference type="ARBA" id="ARBA00023157"/>
    </source>
</evidence>
<feature type="transmembrane region" description="Helical" evidence="10">
    <location>
        <begin position="67"/>
        <end position="86"/>
    </location>
</feature>
<dbReference type="InterPro" id="IPR041714">
    <property type="entry name" value="VKOR_Actinobacteria"/>
</dbReference>
<dbReference type="GO" id="GO:0048038">
    <property type="term" value="F:quinone binding"/>
    <property type="evidence" value="ECO:0007669"/>
    <property type="project" value="UniProtKB-KW"/>
</dbReference>
<comment type="similarity">
    <text evidence="2">Belongs to the VKOR family.</text>
</comment>
<gene>
    <name evidence="12" type="ORF">FHU29_000196</name>
</gene>
<evidence type="ECO:0000256" key="2">
    <source>
        <dbReference type="ARBA" id="ARBA00006214"/>
    </source>
</evidence>
<dbReference type="GO" id="GO:0016491">
    <property type="term" value="F:oxidoreductase activity"/>
    <property type="evidence" value="ECO:0007669"/>
    <property type="project" value="UniProtKB-KW"/>
</dbReference>
<dbReference type="AlphaFoldDB" id="A0A839RGB3"/>
<dbReference type="InterPro" id="IPR038354">
    <property type="entry name" value="VKOR_sf"/>
</dbReference>
<dbReference type="Pfam" id="PF07884">
    <property type="entry name" value="VKOR"/>
    <property type="match status" value="1"/>
</dbReference>
<evidence type="ECO:0000256" key="3">
    <source>
        <dbReference type="ARBA" id="ARBA00022692"/>
    </source>
</evidence>
<evidence type="ECO:0000313" key="12">
    <source>
        <dbReference type="EMBL" id="MBB3035762.1"/>
    </source>
</evidence>
<evidence type="ECO:0000256" key="1">
    <source>
        <dbReference type="ARBA" id="ARBA00004141"/>
    </source>
</evidence>
<dbReference type="SMART" id="SM00756">
    <property type="entry name" value="VKc"/>
    <property type="match status" value="1"/>
</dbReference>
<dbReference type="EMBL" id="JACHWS010000001">
    <property type="protein sequence ID" value="MBB3035762.1"/>
    <property type="molecule type" value="Genomic_DNA"/>
</dbReference>
<dbReference type="CDD" id="cd12922">
    <property type="entry name" value="VKOR_5"/>
    <property type="match status" value="1"/>
</dbReference>
<keyword evidence="5 10" id="KW-1133">Transmembrane helix</keyword>
<keyword evidence="4" id="KW-0874">Quinone</keyword>
<reference evidence="12 13" key="1">
    <citation type="submission" date="2020-08" db="EMBL/GenBank/DDBJ databases">
        <title>Sequencing the genomes of 1000 actinobacteria strains.</title>
        <authorList>
            <person name="Klenk H.-P."/>
        </authorList>
    </citation>
    <scope>NUCLEOTIDE SEQUENCE [LARGE SCALE GENOMIC DNA]</scope>
    <source>
        <strain evidence="12 13">DSM 45258</strain>
    </source>
</reference>
<dbReference type="Proteomes" id="UP000567922">
    <property type="component" value="Unassembled WGS sequence"/>
</dbReference>
<keyword evidence="6" id="KW-0560">Oxidoreductase</keyword>
<evidence type="ECO:0000256" key="9">
    <source>
        <dbReference type="ARBA" id="ARBA00023284"/>
    </source>
</evidence>
<evidence type="ECO:0000256" key="4">
    <source>
        <dbReference type="ARBA" id="ARBA00022719"/>
    </source>
</evidence>
<feature type="transmembrane region" description="Helical" evidence="10">
    <location>
        <begin position="7"/>
        <end position="27"/>
    </location>
</feature>
<sequence>MLDRRSAGWMLIGGGAAGFVAAVLLTVERTRMLASPGYLPLCDVNERLTCGTVLTSWQAEALGFPNTYLGLAGFPLVTAVGVLALGNVRMPRWFVLTHLGGVIAACIFVLWLVYQSVAVIQVLCPYCLVVWAVTPLVLIASIRLAVSATNRQTA</sequence>
<dbReference type="RefSeq" id="WP_183377438.1">
    <property type="nucleotide sequence ID" value="NZ_BDDI01000009.1"/>
</dbReference>
<comment type="subcellular location">
    <subcellularLocation>
        <location evidence="1">Membrane</location>
        <topology evidence="1">Multi-pass membrane protein</topology>
    </subcellularLocation>
</comment>
<comment type="caution">
    <text evidence="12">The sequence shown here is derived from an EMBL/GenBank/DDBJ whole genome shotgun (WGS) entry which is preliminary data.</text>
</comment>